<dbReference type="InterPro" id="IPR002401">
    <property type="entry name" value="Cyt_P450_E_grp-I"/>
</dbReference>
<comment type="cofactor">
    <cofactor evidence="7">
        <name>heme</name>
        <dbReference type="ChEBI" id="CHEBI:30413"/>
    </cofactor>
</comment>
<evidence type="ECO:0000256" key="1">
    <source>
        <dbReference type="ARBA" id="ARBA00010617"/>
    </source>
</evidence>
<dbReference type="SUPFAM" id="SSF48264">
    <property type="entry name" value="Cytochrome P450"/>
    <property type="match status" value="1"/>
</dbReference>
<dbReference type="PANTHER" id="PTHR24291">
    <property type="entry name" value="CYTOCHROME P450 FAMILY 4"/>
    <property type="match status" value="1"/>
</dbReference>
<dbReference type="InterPro" id="IPR050196">
    <property type="entry name" value="Cytochrome_P450_Monoox"/>
</dbReference>
<dbReference type="GO" id="GO:0004497">
    <property type="term" value="F:monooxygenase activity"/>
    <property type="evidence" value="ECO:0007669"/>
    <property type="project" value="UniProtKB-KW"/>
</dbReference>
<comment type="caution">
    <text evidence="9">The sequence shown here is derived from an EMBL/GenBank/DDBJ whole genome shotgun (WGS) entry which is preliminary data.</text>
</comment>
<name>A0A0D6P8V5_9PROT</name>
<proteinExistence type="inferred from homology"/>
<dbReference type="PRINTS" id="PR00385">
    <property type="entry name" value="P450"/>
</dbReference>
<dbReference type="GO" id="GO:0016705">
    <property type="term" value="F:oxidoreductase activity, acting on paired donors, with incorporation or reduction of molecular oxygen"/>
    <property type="evidence" value="ECO:0007669"/>
    <property type="project" value="InterPro"/>
</dbReference>
<keyword evidence="5 7" id="KW-0408">Iron</keyword>
<evidence type="ECO:0000256" key="8">
    <source>
        <dbReference type="RuleBase" id="RU000461"/>
    </source>
</evidence>
<keyword evidence="3 7" id="KW-0479">Metal-binding</keyword>
<sequence>MHLRAGHPTDFATPSATLRDLPPIRRRLTLRQFARITRNQLESLPAETFRERIVHTRVFGRDRYHVMDPELIGEALVRRADIMRRAPEMRRALVPLLGEGLLTAEDSNWRWQRRAVAAGFQPARLADMVPTMLAAAERTRDRWLAAGDTPLEIAHEMMRTTFDIIVETMFDGGAGLDVARVARSITDYAHPLGWVLAYSLARLPDWTPYPGRTRGREAAAYLRGTLAAILAERRARPSARADLVAMLLAAVDPQDGRTMGDEEIIDNLLTFVTAGHETTSLGLAWTFHLLSRHPEVEARLFAELDAVCPGGTVLPAHLPQLTYTRQVFSEAMRLFPPAPMISRYVAEDMELDGVRIPANAMLVVPIYAVHRHALLWSEPERFDPDRFAPEAAAARSRYAYMPFGAGPRVCIGNGFAVQEAVAILAVLLARLRLRDAATVPSTPVMKVTLRPSPDLAMRAEARHPA</sequence>
<dbReference type="InterPro" id="IPR036396">
    <property type="entry name" value="Cyt_P450_sf"/>
</dbReference>
<comment type="similarity">
    <text evidence="1 8">Belongs to the cytochrome P450 family.</text>
</comment>
<organism evidence="9 10">
    <name type="scientific">Acidisphaera rubrifaciens HS-AP3</name>
    <dbReference type="NCBI Taxonomy" id="1231350"/>
    <lineage>
        <taxon>Bacteria</taxon>
        <taxon>Pseudomonadati</taxon>
        <taxon>Pseudomonadota</taxon>
        <taxon>Alphaproteobacteria</taxon>
        <taxon>Acetobacterales</taxon>
        <taxon>Acetobacteraceae</taxon>
        <taxon>Acidisphaera</taxon>
    </lineage>
</organism>
<dbReference type="AlphaFoldDB" id="A0A0D6P8V5"/>
<feature type="binding site" description="axial binding residue" evidence="7">
    <location>
        <position position="410"/>
    </location>
    <ligand>
        <name>heme</name>
        <dbReference type="ChEBI" id="CHEBI:30413"/>
    </ligand>
    <ligandPart>
        <name>Fe</name>
        <dbReference type="ChEBI" id="CHEBI:18248"/>
    </ligandPart>
</feature>
<keyword evidence="4 8" id="KW-0560">Oxidoreductase</keyword>
<dbReference type="GO" id="GO:0020037">
    <property type="term" value="F:heme binding"/>
    <property type="evidence" value="ECO:0007669"/>
    <property type="project" value="InterPro"/>
</dbReference>
<keyword evidence="2 7" id="KW-0349">Heme</keyword>
<keyword evidence="10" id="KW-1185">Reference proteome</keyword>
<evidence type="ECO:0000256" key="3">
    <source>
        <dbReference type="ARBA" id="ARBA00022723"/>
    </source>
</evidence>
<evidence type="ECO:0000313" key="9">
    <source>
        <dbReference type="EMBL" id="GAN77623.1"/>
    </source>
</evidence>
<evidence type="ECO:0000256" key="2">
    <source>
        <dbReference type="ARBA" id="ARBA00022617"/>
    </source>
</evidence>
<dbReference type="PANTHER" id="PTHR24291:SF50">
    <property type="entry name" value="BIFUNCTIONAL ALBAFLAVENONE MONOOXYGENASE_TERPENE SYNTHASE"/>
    <property type="match status" value="1"/>
</dbReference>
<reference evidence="9 10" key="1">
    <citation type="submission" date="2012-11" db="EMBL/GenBank/DDBJ databases">
        <title>Whole genome sequence of Acidisphaera rubrifaciens HS-AP3.</title>
        <authorList>
            <person name="Azuma Y."/>
            <person name="Higashiura N."/>
            <person name="Hirakawa H."/>
            <person name="Matsushita K."/>
        </authorList>
    </citation>
    <scope>NUCLEOTIDE SEQUENCE [LARGE SCALE GENOMIC DNA]</scope>
    <source>
        <strain evidence="9 10">HS-AP3</strain>
    </source>
</reference>
<dbReference type="RefSeq" id="WP_084623558.1">
    <property type="nucleotide sequence ID" value="NZ_BANB01000400.1"/>
</dbReference>
<dbReference type="Gene3D" id="1.10.630.10">
    <property type="entry name" value="Cytochrome P450"/>
    <property type="match status" value="1"/>
</dbReference>
<dbReference type="EMBL" id="BANB01000400">
    <property type="protein sequence ID" value="GAN77623.1"/>
    <property type="molecule type" value="Genomic_DNA"/>
</dbReference>
<dbReference type="PROSITE" id="PS00086">
    <property type="entry name" value="CYTOCHROME_P450"/>
    <property type="match status" value="1"/>
</dbReference>
<dbReference type="Proteomes" id="UP000032680">
    <property type="component" value="Unassembled WGS sequence"/>
</dbReference>
<dbReference type="InterPro" id="IPR017972">
    <property type="entry name" value="Cyt_P450_CS"/>
</dbReference>
<dbReference type="InterPro" id="IPR001128">
    <property type="entry name" value="Cyt_P450"/>
</dbReference>
<evidence type="ECO:0000256" key="4">
    <source>
        <dbReference type="ARBA" id="ARBA00023002"/>
    </source>
</evidence>
<accession>A0A0D6P8V5</accession>
<dbReference type="PRINTS" id="PR00463">
    <property type="entry name" value="EP450I"/>
</dbReference>
<gene>
    <name evidence="9" type="ORF">Asru_0400_02</name>
</gene>
<dbReference type="OrthoDB" id="9764248at2"/>
<evidence type="ECO:0000313" key="10">
    <source>
        <dbReference type="Proteomes" id="UP000032680"/>
    </source>
</evidence>
<protein>
    <submittedName>
        <fullName evidence="9">Cytochrome P460</fullName>
    </submittedName>
</protein>
<evidence type="ECO:0000256" key="7">
    <source>
        <dbReference type="PIRSR" id="PIRSR602401-1"/>
    </source>
</evidence>
<evidence type="ECO:0000256" key="5">
    <source>
        <dbReference type="ARBA" id="ARBA00023004"/>
    </source>
</evidence>
<dbReference type="Pfam" id="PF00067">
    <property type="entry name" value="p450"/>
    <property type="match status" value="1"/>
</dbReference>
<keyword evidence="6 8" id="KW-0503">Monooxygenase</keyword>
<dbReference type="GO" id="GO:0005506">
    <property type="term" value="F:iron ion binding"/>
    <property type="evidence" value="ECO:0007669"/>
    <property type="project" value="InterPro"/>
</dbReference>
<evidence type="ECO:0000256" key="6">
    <source>
        <dbReference type="ARBA" id="ARBA00023033"/>
    </source>
</evidence>